<dbReference type="RefSeq" id="XP_021879769.1">
    <property type="nucleotide sequence ID" value="XM_022024704.1"/>
</dbReference>
<protein>
    <recommendedName>
        <fullName evidence="4">Ser-Thr-rich glycosyl-phosphatidyl-inositol-anchored membrane family-domain-containing protein</fullName>
    </recommendedName>
</protein>
<proteinExistence type="predicted"/>
<evidence type="ECO:0000256" key="1">
    <source>
        <dbReference type="SAM" id="SignalP"/>
    </source>
</evidence>
<evidence type="ECO:0008006" key="4">
    <source>
        <dbReference type="Google" id="ProtNLM"/>
    </source>
</evidence>
<reference evidence="2 3" key="1">
    <citation type="submission" date="2016-07" db="EMBL/GenBank/DDBJ databases">
        <title>Pervasive Adenine N6-methylation of Active Genes in Fungi.</title>
        <authorList>
            <consortium name="DOE Joint Genome Institute"/>
            <person name="Mondo S.J."/>
            <person name="Dannebaum R.O."/>
            <person name="Kuo R.C."/>
            <person name="Labutti K."/>
            <person name="Haridas S."/>
            <person name="Kuo A."/>
            <person name="Salamov A."/>
            <person name="Ahrendt S.R."/>
            <person name="Lipzen A."/>
            <person name="Sullivan W."/>
            <person name="Andreopoulos W.B."/>
            <person name="Clum A."/>
            <person name="Lindquist E."/>
            <person name="Daum C."/>
            <person name="Ramamoorthy G.K."/>
            <person name="Gryganskyi A."/>
            <person name="Culley D."/>
            <person name="Magnuson J.K."/>
            <person name="James T.Y."/>
            <person name="O'Malley M.A."/>
            <person name="Stajich J.E."/>
            <person name="Spatafora J.W."/>
            <person name="Visel A."/>
            <person name="Grigoriev I.V."/>
        </authorList>
    </citation>
    <scope>NUCLEOTIDE SEQUENCE [LARGE SCALE GENOMIC DNA]</scope>
    <source>
        <strain evidence="2 3">NRRL 3116</strain>
    </source>
</reference>
<sequence>MSMSNTIRIMLILAGIIACFQPLALVLAQTQSAVPTRGAPLPPSNQNTPGLAVVPSNGMAIYQESIVYISAVIGGRPISSAYISISKAESSSNTTIADIKGLSIRRLVQSWNVTAADYPIGDYYLQLIVTPNTTSIIPPLVVSTTGTPAPLEKKGSSSSAAALVTFGSSTGAGAGVIGSLNMRAGLMAILQKMSIALGALALGCIITL</sequence>
<dbReference type="EMBL" id="MCFF01000027">
    <property type="protein sequence ID" value="ORZ11672.1"/>
    <property type="molecule type" value="Genomic_DNA"/>
</dbReference>
<dbReference type="AlphaFoldDB" id="A0A1Y2GI45"/>
<organism evidence="2 3">
    <name type="scientific">Lobosporangium transversale</name>
    <dbReference type="NCBI Taxonomy" id="64571"/>
    <lineage>
        <taxon>Eukaryota</taxon>
        <taxon>Fungi</taxon>
        <taxon>Fungi incertae sedis</taxon>
        <taxon>Mucoromycota</taxon>
        <taxon>Mortierellomycotina</taxon>
        <taxon>Mortierellomycetes</taxon>
        <taxon>Mortierellales</taxon>
        <taxon>Mortierellaceae</taxon>
        <taxon>Lobosporangium</taxon>
    </lineage>
</organism>
<keyword evidence="1" id="KW-0732">Signal</keyword>
<evidence type="ECO:0000313" key="2">
    <source>
        <dbReference type="EMBL" id="ORZ11672.1"/>
    </source>
</evidence>
<dbReference type="GeneID" id="33566548"/>
<dbReference type="OrthoDB" id="2440113at2759"/>
<feature type="signal peptide" evidence="1">
    <location>
        <begin position="1"/>
        <end position="28"/>
    </location>
</feature>
<evidence type="ECO:0000313" key="3">
    <source>
        <dbReference type="Proteomes" id="UP000193648"/>
    </source>
</evidence>
<dbReference type="InParanoid" id="A0A1Y2GI45"/>
<feature type="chain" id="PRO_5013186470" description="Ser-Thr-rich glycosyl-phosphatidyl-inositol-anchored membrane family-domain-containing protein" evidence="1">
    <location>
        <begin position="29"/>
        <end position="208"/>
    </location>
</feature>
<dbReference type="Proteomes" id="UP000193648">
    <property type="component" value="Unassembled WGS sequence"/>
</dbReference>
<keyword evidence="3" id="KW-1185">Reference proteome</keyword>
<name>A0A1Y2GI45_9FUNG</name>
<comment type="caution">
    <text evidence="2">The sequence shown here is derived from an EMBL/GenBank/DDBJ whole genome shotgun (WGS) entry which is preliminary data.</text>
</comment>
<accession>A0A1Y2GI45</accession>
<gene>
    <name evidence="2" type="ORF">BCR41DRAFT_356734</name>
</gene>